<evidence type="ECO:0008006" key="4">
    <source>
        <dbReference type="Google" id="ProtNLM"/>
    </source>
</evidence>
<name>U4U0P1_DENPD</name>
<reference evidence="2 3" key="1">
    <citation type="journal article" date="2013" name="Genome Biol.">
        <title>Draft genome of the mountain pine beetle, Dendroctonus ponderosae Hopkins, a major forest pest.</title>
        <authorList>
            <person name="Keeling C.I."/>
            <person name="Yuen M.M."/>
            <person name="Liao N.Y."/>
            <person name="Docking T.R."/>
            <person name="Chan S.K."/>
            <person name="Taylor G.A."/>
            <person name="Palmquist D.L."/>
            <person name="Jackman S.D."/>
            <person name="Nguyen A."/>
            <person name="Li M."/>
            <person name="Henderson H."/>
            <person name="Janes J.K."/>
            <person name="Zhao Y."/>
            <person name="Pandoh P."/>
            <person name="Moore R."/>
            <person name="Sperling F.A."/>
            <person name="Huber D.P."/>
            <person name="Birol I."/>
            <person name="Jones S.J."/>
            <person name="Bohlmann J."/>
        </authorList>
    </citation>
    <scope>NUCLEOTIDE SEQUENCE</scope>
</reference>
<feature type="region of interest" description="Disordered" evidence="1">
    <location>
        <begin position="612"/>
        <end position="645"/>
    </location>
</feature>
<dbReference type="PANTHER" id="PTHR47537:SF4">
    <property type="entry name" value="GH12701P"/>
    <property type="match status" value="1"/>
</dbReference>
<accession>U4U0P1</accession>
<feature type="non-terminal residue" evidence="2">
    <location>
        <position position="953"/>
    </location>
</feature>
<sequence length="953" mass="101699">CNRTYSGTTGKTYQLELHRPKEDKIPFICDLTFTAAGGVFGDLVQITFDSFTLGRFVSFTSEGCPDGALQISEFNRPQVGGAWCGTSWGPVMYYSEAQSVTLHVQLLKLSKVENGYNFDYRMGYKFLKRRAAIVRYGGSPPLEYSNLTLPTIAPEPEYYLGELISGTYCSRIFSDCDKKHCRLQSPNFPGVYPRNLTCYYAVRQHEIPPGEQTRPYHGAAAQGAAGVHPQRRGAARHGHAPAAARVGAMRPGPGLRGGLRRLHDARRRHPEVLRRRGGGAGSDVQRPRAAGGVLHVALRDVPAAGARPRAARLPAGGRGAVRRPAVAQLHQAEAHVRVLGARQQSRRPAEPAALPARQHHLPVPLAGERRVTRVTRHCWGAVSGHGGAQGDAGGEPAPHQRRLALGGHAHAAAPLPRLAVNCQVPRGRRPGGAAARADVPQLPERLGRAAVATQQLPGLVLQGEVQQGGLCVQRHLAAGGRSQGGAQRDAVGALLPGARAAQLRAPSGAQRVQLPAPLRPDRELSDVRRHAHAGAAAGRVHGAEAGELQGAVRVRRPAPRRRALWGGALLAPLRRAVRREPAEVQGAGRCLPVWARRLAQYQLRVPLRGARGRAHQGDAERGAHDEPALRHATEPRHRAAGVRRQRHGHLALLRGALGGRPAHPQGLSVRGGQGQAAALHLRVLLPRGGVALRRHQHERVRRLQLALLRGQLEGDPHARLRVGPAAQRAEWAADVPPPRPRGGGQLRVDVAHRPRLPHAQPHRRPHGAVQRADLSRACRVQGAHGGGLLRGMARVQWTTVPGRGGGGPAGQGAAAHRGGGVLRAGGGPLPSAVAGAGQKKGPAPRRAGHVHDQAQPLPISLSRAGRLHQRLGVVRRRPGLSLGRGRGLRPLLGAAAAASSLSVLRRRVPVRCLRRAGVSDVEAVQTPTPIDSADASAEPLLGHGHHRREGRDL</sequence>
<dbReference type="InterPro" id="IPR053207">
    <property type="entry name" value="Non-NMDA_GluR_Accessory"/>
</dbReference>
<dbReference type="Proteomes" id="UP000030742">
    <property type="component" value="Unassembled WGS sequence"/>
</dbReference>
<feature type="compositionally biased region" description="Basic and acidic residues" evidence="1">
    <location>
        <begin position="615"/>
        <end position="637"/>
    </location>
</feature>
<protein>
    <recommendedName>
        <fullName evidence="4">CUB domain-containing protein</fullName>
    </recommendedName>
</protein>
<proteinExistence type="predicted"/>
<dbReference type="PANTHER" id="PTHR47537">
    <property type="entry name" value="CUBILIN"/>
    <property type="match status" value="1"/>
</dbReference>
<dbReference type="STRING" id="77166.U4U0P1"/>
<evidence type="ECO:0000256" key="1">
    <source>
        <dbReference type="SAM" id="MobiDB-lite"/>
    </source>
</evidence>
<organism evidence="2 3">
    <name type="scientific">Dendroctonus ponderosae</name>
    <name type="common">Mountain pine beetle</name>
    <dbReference type="NCBI Taxonomy" id="77166"/>
    <lineage>
        <taxon>Eukaryota</taxon>
        <taxon>Metazoa</taxon>
        <taxon>Ecdysozoa</taxon>
        <taxon>Arthropoda</taxon>
        <taxon>Hexapoda</taxon>
        <taxon>Insecta</taxon>
        <taxon>Pterygota</taxon>
        <taxon>Neoptera</taxon>
        <taxon>Endopterygota</taxon>
        <taxon>Coleoptera</taxon>
        <taxon>Polyphaga</taxon>
        <taxon>Cucujiformia</taxon>
        <taxon>Curculionidae</taxon>
        <taxon>Scolytinae</taxon>
        <taxon>Dendroctonus</taxon>
    </lineage>
</organism>
<evidence type="ECO:0000313" key="3">
    <source>
        <dbReference type="Proteomes" id="UP000030742"/>
    </source>
</evidence>
<dbReference type="EMBL" id="KB631843">
    <property type="protein sequence ID" value="ERL86657.1"/>
    <property type="molecule type" value="Genomic_DNA"/>
</dbReference>
<dbReference type="GO" id="GO:0005886">
    <property type="term" value="C:plasma membrane"/>
    <property type="evidence" value="ECO:0007669"/>
    <property type="project" value="TreeGrafter"/>
</dbReference>
<dbReference type="OrthoDB" id="10037824at2759"/>
<feature type="region of interest" description="Disordered" evidence="1">
    <location>
        <begin position="928"/>
        <end position="953"/>
    </location>
</feature>
<feature type="compositionally biased region" description="Basic residues" evidence="1">
    <location>
        <begin position="943"/>
        <end position="953"/>
    </location>
</feature>
<evidence type="ECO:0000313" key="2">
    <source>
        <dbReference type="EMBL" id="ERL86657.1"/>
    </source>
</evidence>
<dbReference type="AlphaFoldDB" id="U4U0P1"/>
<gene>
    <name evidence="2" type="ORF">D910_04063</name>
</gene>
<feature type="non-terminal residue" evidence="2">
    <location>
        <position position="1"/>
    </location>
</feature>